<sequence>MVYLDIILFINGAMDAFLLVFTAHLLRKKIQVRNLLGAVLLGELPIVFIIFGPSLVITVSRILIPVGMVALALKTRTIPDLAKGLLYFSLLASLSAGIYYALAGWLGLKGTGLALKDLWVLPVIALILTAGCRVWEKIQKTTLFLDNVCYEVELSFENGRQEQIKALLDTGNELRDPLTGTPVMVVEEKAVAQALPEEIQRFLLMPWRESANPWTYIWNSKDPCIQKMVFISARGINGQTWLPGIRLGSVKIRQGEKVWEHAVTAALVPHGLNSEGKFVALLHPEHIQMPVGKEEIA</sequence>
<feature type="active site" evidence="2">
    <location>
        <position position="169"/>
    </location>
</feature>
<dbReference type="GO" id="GO:0004190">
    <property type="term" value="F:aspartic-type endopeptidase activity"/>
    <property type="evidence" value="ECO:0007669"/>
    <property type="project" value="UniProtKB-KW"/>
</dbReference>
<dbReference type="GO" id="GO:0030436">
    <property type="term" value="P:asexual sporulation"/>
    <property type="evidence" value="ECO:0007669"/>
    <property type="project" value="InterPro"/>
</dbReference>
<keyword evidence="3" id="KW-1133">Transmembrane helix</keyword>
<evidence type="ECO:0000256" key="3">
    <source>
        <dbReference type="SAM" id="Phobius"/>
    </source>
</evidence>
<evidence type="ECO:0000313" key="4">
    <source>
        <dbReference type="EMBL" id="QHA01182.1"/>
    </source>
</evidence>
<evidence type="ECO:0000313" key="5">
    <source>
        <dbReference type="Proteomes" id="UP000430508"/>
    </source>
</evidence>
<dbReference type="GO" id="GO:0030435">
    <property type="term" value="P:sporulation resulting in formation of a cellular spore"/>
    <property type="evidence" value="ECO:0007669"/>
    <property type="project" value="UniProtKB-KW"/>
</dbReference>
<evidence type="ECO:0000256" key="1">
    <source>
        <dbReference type="PIRNR" id="PIRNR018571"/>
    </source>
</evidence>
<feature type="transmembrane region" description="Helical" evidence="3">
    <location>
        <begin position="85"/>
        <end position="106"/>
    </location>
</feature>
<dbReference type="Proteomes" id="UP000430508">
    <property type="component" value="Chromosome"/>
</dbReference>
<organism evidence="4 5">
    <name type="scientific">Dehalobacter restrictus</name>
    <dbReference type="NCBI Taxonomy" id="55583"/>
    <lineage>
        <taxon>Bacteria</taxon>
        <taxon>Bacillati</taxon>
        <taxon>Bacillota</taxon>
        <taxon>Clostridia</taxon>
        <taxon>Eubacteriales</taxon>
        <taxon>Desulfitobacteriaceae</taxon>
        <taxon>Dehalobacter</taxon>
    </lineage>
</organism>
<keyword evidence="1" id="KW-0378">Hydrolase</keyword>
<feature type="transmembrane region" description="Helical" evidence="3">
    <location>
        <begin position="118"/>
        <end position="135"/>
    </location>
</feature>
<proteinExistence type="inferred from homology"/>
<dbReference type="GO" id="GO:0005886">
    <property type="term" value="C:plasma membrane"/>
    <property type="evidence" value="ECO:0007669"/>
    <property type="project" value="UniProtKB-SubCell"/>
</dbReference>
<accession>A0A857DL10</accession>
<comment type="function">
    <text evidence="1">Probable aspartic protease that is responsible for the proteolytic cleavage of the RNA polymerase sigma E factor (SigE/spoIIGB) to yield the active peptide in the mother cell during sporulation. Responds to a signal from the forespore that is triggered by the extracellular signal protein SpoIIR.</text>
</comment>
<dbReference type="EMBL" id="CP046996">
    <property type="protein sequence ID" value="QHA01182.1"/>
    <property type="molecule type" value="Genomic_DNA"/>
</dbReference>
<keyword evidence="1" id="KW-0064">Aspartyl protease</keyword>
<dbReference type="RefSeq" id="WP_158208463.1">
    <property type="nucleotide sequence ID" value="NZ_CP046996.1"/>
</dbReference>
<dbReference type="PIRSF" id="PIRSF018571">
    <property type="entry name" value="SpoIIGA"/>
    <property type="match status" value="1"/>
</dbReference>
<protein>
    <recommendedName>
        <fullName evidence="1">Sporulation sigma-E factor-processing peptidase</fullName>
        <ecNumber evidence="1">3.4.23.-</ecNumber>
    </recommendedName>
    <alternativeName>
        <fullName evidence="1">Membrane-associated aspartic protease</fullName>
    </alternativeName>
    <alternativeName>
        <fullName evidence="1">Stage II sporulation protein GA</fullName>
    </alternativeName>
</protein>
<dbReference type="InterPro" id="IPR005081">
    <property type="entry name" value="SpoIIGA"/>
</dbReference>
<reference evidence="4 5" key="1">
    <citation type="submission" date="2019-12" db="EMBL/GenBank/DDBJ databases">
        <title>Sequence classification of anaerobic respiratory reductive dehalogenases: First we see many, then we see few.</title>
        <authorList>
            <person name="Molenda O."/>
            <person name="Puentes Jacome L.A."/>
            <person name="Cao X."/>
            <person name="Nesbo C.L."/>
            <person name="Tang S."/>
            <person name="Morson N."/>
            <person name="Patron J."/>
            <person name="Lomheim L."/>
            <person name="Wishart D.S."/>
            <person name="Edwards E.A."/>
        </authorList>
    </citation>
    <scope>NUCLEOTIDE SEQUENCE [LARGE SCALE GENOMIC DNA]</scope>
    <source>
        <strain evidence="4 5">12DCA</strain>
    </source>
</reference>
<keyword evidence="3" id="KW-0812">Transmembrane</keyword>
<keyword evidence="1" id="KW-0749">Sporulation</keyword>
<name>A0A857DL10_9FIRM</name>
<dbReference type="EC" id="3.4.23.-" evidence="1"/>
<dbReference type="Pfam" id="PF03419">
    <property type="entry name" value="Peptidase_U4"/>
    <property type="match status" value="1"/>
</dbReference>
<evidence type="ECO:0000256" key="2">
    <source>
        <dbReference type="PIRSR" id="PIRSR018571-1"/>
    </source>
</evidence>
<keyword evidence="1 3" id="KW-0472">Membrane</keyword>
<comment type="similarity">
    <text evidence="1">Belongs to the peptidase U4 family.</text>
</comment>
<feature type="transmembrane region" description="Helical" evidence="3">
    <location>
        <begin position="6"/>
        <end position="26"/>
    </location>
</feature>
<dbReference type="GO" id="GO:0006508">
    <property type="term" value="P:proteolysis"/>
    <property type="evidence" value="ECO:0007669"/>
    <property type="project" value="UniProtKB-KW"/>
</dbReference>
<keyword evidence="1" id="KW-1003">Cell membrane</keyword>
<comment type="subcellular location">
    <subcellularLocation>
        <location evidence="1">Cell membrane</location>
    </subcellularLocation>
</comment>
<gene>
    <name evidence="4" type="ORF">GQ588_11310</name>
</gene>
<keyword evidence="1" id="KW-0645">Protease</keyword>
<dbReference type="AlphaFoldDB" id="A0A857DL10"/>